<dbReference type="Gene3D" id="3.40.50.1220">
    <property type="entry name" value="TPP-binding domain"/>
    <property type="match status" value="1"/>
</dbReference>
<reference evidence="1 2" key="1">
    <citation type="submission" date="2017-04" db="EMBL/GenBank/DDBJ databases">
        <title>Draft genome sequence of Zooshikella ganghwensis VG4 isolated from Red Sea sediments.</title>
        <authorList>
            <person name="Rehman Z."/>
            <person name="Alam I."/>
            <person name="Kamau A."/>
            <person name="Bajic V."/>
            <person name="Leiknes T."/>
        </authorList>
    </citation>
    <scope>NUCLEOTIDE SEQUENCE [LARGE SCALE GENOMIC DNA]</scope>
    <source>
        <strain evidence="1 2">VG4</strain>
    </source>
</reference>
<name>A0A4P9VTJ7_9GAMM</name>
<keyword evidence="2" id="KW-1185">Reference proteome</keyword>
<gene>
    <name evidence="1" type="ORF">B9G39_19020</name>
</gene>
<comment type="caution">
    <text evidence="1">The sequence shown here is derived from an EMBL/GenBank/DDBJ whole genome shotgun (WGS) entry which is preliminary data.</text>
</comment>
<evidence type="ECO:0000313" key="2">
    <source>
        <dbReference type="Proteomes" id="UP000257039"/>
    </source>
</evidence>
<dbReference type="RefSeq" id="WP_094788341.1">
    <property type="nucleotide sequence ID" value="NZ_NDXW01000001.1"/>
</dbReference>
<dbReference type="AlphaFoldDB" id="A0A4P9VTJ7"/>
<dbReference type="Proteomes" id="UP000257039">
    <property type="component" value="Unassembled WGS sequence"/>
</dbReference>
<protein>
    <submittedName>
        <fullName evidence="1">Biosynthesis protein PigD</fullName>
    </submittedName>
</protein>
<dbReference type="EMBL" id="NDXW01000001">
    <property type="protein sequence ID" value="RDH45370.1"/>
    <property type="molecule type" value="Genomic_DNA"/>
</dbReference>
<evidence type="ECO:0000313" key="1">
    <source>
        <dbReference type="EMBL" id="RDH45370.1"/>
    </source>
</evidence>
<proteinExistence type="predicted"/>
<sequence length="820" mass="93109">MDITIGVVVVTESRYFFETGLSVLSDIRGELFQRVTIDSDIKAEQFTPSYHPVYDEAREKAIRFMAKRKERVSMRVVQASNLNEATSKIINIANNLNENELFQVGMIYLDYANPKYEMLTIKDIDKKISGFYSTLCENNVPAFYSSFSVAAFTLPHKRKIRYQPMEFIECSLPHNRAILQAELLCLWMDFIEMALVNRRVKPEIKGFANNTLGQLLCNFLTTTSTKNWNGYYFTGSLVSNLINYLEMEAKKTGIKLLRGPSEHSLACGAMANWQLYKKTFLIVVTSGMIDEFKGTLANLREARAKGFIVCAENRPNQWFAFQGTISKDEDTRDVLTAKRIPHVFMDDPDTIEDDFKKAVRLYSLNQGPVVIMATQAVLDACSTIDLELPMTNTVEDDLPLPQDLVKQLDQVMEIINNGPEKIVWQCGPLSEEELELVLSIAERAGIALVDSLNYPGSVTKYHKGVCNKNYLGTLAVYGYSPRVYNFLHTNNKLNSSSEQCLFFLKSKLHQAATPFSEGRLQRRLSIVQLTNNMDHISPYADHPLVMNLYTFLRYVDVHLDVSTELRNKRMAAIQCVDETPSDVVSKLPKVPMTPNYFFSRLNSLIEKMIVEDSYDYTGLYDVGRCGISAVRNVVRTRRGFSGWYGRGLMGDALQSVISIAATCPTHIIGFIGDGAKGLVPDVLPSLVENALTYPDSIDKNITLFYFMNGGHSVINTYQERILFNRTSRQMRLMNIYSPDWEEQIHGLKIKSKTIDIFDYEMFRMSLQEKNCINLFSIIVSHNNEGDGISLATATGWQRDDVENKVKSIKHESLEKQLEPV</sequence>
<dbReference type="Gene3D" id="3.40.50.970">
    <property type="match status" value="1"/>
</dbReference>
<organism evidence="1 2">
    <name type="scientific">Zooshikella ganghwensis</name>
    <dbReference type="NCBI Taxonomy" id="202772"/>
    <lineage>
        <taxon>Bacteria</taxon>
        <taxon>Pseudomonadati</taxon>
        <taxon>Pseudomonadota</taxon>
        <taxon>Gammaproteobacteria</taxon>
        <taxon>Oceanospirillales</taxon>
        <taxon>Zooshikellaceae</taxon>
        <taxon>Zooshikella</taxon>
    </lineage>
</organism>
<accession>A0A4P9VTJ7</accession>